<dbReference type="PROSITE" id="PS51194">
    <property type="entry name" value="HELICASE_CTER"/>
    <property type="match status" value="1"/>
</dbReference>
<feature type="domain" description="Helicase C-terminal" evidence="5">
    <location>
        <begin position="1"/>
        <end position="86"/>
    </location>
</feature>
<dbReference type="Gene3D" id="3.40.50.300">
    <property type="entry name" value="P-loop containing nucleotide triphosphate hydrolases"/>
    <property type="match status" value="1"/>
</dbReference>
<dbReference type="PANTHER" id="PTHR18934">
    <property type="entry name" value="ATP-DEPENDENT RNA HELICASE"/>
    <property type="match status" value="1"/>
</dbReference>
<protein>
    <submittedName>
        <fullName evidence="6">Helicase-related protein</fullName>
    </submittedName>
</protein>
<dbReference type="GO" id="GO:0003723">
    <property type="term" value="F:RNA binding"/>
    <property type="evidence" value="ECO:0007669"/>
    <property type="project" value="TreeGrafter"/>
</dbReference>
<keyword evidence="1" id="KW-0547">Nucleotide-binding</keyword>
<evidence type="ECO:0000313" key="6">
    <source>
        <dbReference type="EMBL" id="JAP93900.1"/>
    </source>
</evidence>
<dbReference type="AlphaFoldDB" id="A0A146KAP6"/>
<dbReference type="PANTHER" id="PTHR18934:SF91">
    <property type="entry name" value="PRE-MRNA-SPLICING FACTOR ATP-DEPENDENT RNA HELICASE PRP16"/>
    <property type="match status" value="1"/>
</dbReference>
<keyword evidence="4" id="KW-0067">ATP-binding</keyword>
<reference evidence="6" key="1">
    <citation type="submission" date="2015-07" db="EMBL/GenBank/DDBJ databases">
        <title>Adaptation to a free-living lifestyle via gene acquisitions in the diplomonad Trepomonas sp. PC1.</title>
        <authorList>
            <person name="Xu F."/>
            <person name="Jerlstrom-Hultqvist J."/>
            <person name="Kolisko M."/>
            <person name="Simpson A.G.B."/>
            <person name="Roger A.J."/>
            <person name="Svard S.G."/>
            <person name="Andersson J.O."/>
        </authorList>
    </citation>
    <scope>NUCLEOTIDE SEQUENCE</scope>
    <source>
        <strain evidence="6">PC1</strain>
    </source>
</reference>
<dbReference type="InterPro" id="IPR001650">
    <property type="entry name" value="Helicase_C-like"/>
</dbReference>
<feature type="non-terminal residue" evidence="6">
    <location>
        <position position="86"/>
    </location>
</feature>
<dbReference type="GO" id="GO:0034458">
    <property type="term" value="F:3'-5' RNA helicase activity"/>
    <property type="evidence" value="ECO:0007669"/>
    <property type="project" value="TreeGrafter"/>
</dbReference>
<organism evidence="6">
    <name type="scientific">Trepomonas sp. PC1</name>
    <dbReference type="NCBI Taxonomy" id="1076344"/>
    <lineage>
        <taxon>Eukaryota</taxon>
        <taxon>Metamonada</taxon>
        <taxon>Diplomonadida</taxon>
        <taxon>Hexamitidae</taxon>
        <taxon>Hexamitinae</taxon>
        <taxon>Trepomonas</taxon>
    </lineage>
</organism>
<sequence length="86" mass="9869">IAETSLTVPNCSVVIDSGLCKLLFYDQKQHCDCLKTVNIDKQNAVQRKGRTGRTMDGICFNCYTEEDYQSFLPQNKFEIQRVKSDQ</sequence>
<dbReference type="InterPro" id="IPR027417">
    <property type="entry name" value="P-loop_NTPase"/>
</dbReference>
<feature type="non-terminal residue" evidence="6">
    <location>
        <position position="1"/>
    </location>
</feature>
<evidence type="ECO:0000256" key="2">
    <source>
        <dbReference type="ARBA" id="ARBA00022801"/>
    </source>
</evidence>
<gene>
    <name evidence="6" type="ORF">TPC1_13628</name>
</gene>
<keyword evidence="3 6" id="KW-0347">Helicase</keyword>
<evidence type="ECO:0000256" key="3">
    <source>
        <dbReference type="ARBA" id="ARBA00022806"/>
    </source>
</evidence>
<dbReference type="EMBL" id="GDID01002706">
    <property type="protein sequence ID" value="JAP93900.1"/>
    <property type="molecule type" value="Transcribed_RNA"/>
</dbReference>
<proteinExistence type="predicted"/>
<name>A0A146KAP6_9EUKA</name>
<evidence type="ECO:0000256" key="4">
    <source>
        <dbReference type="ARBA" id="ARBA00022840"/>
    </source>
</evidence>
<dbReference type="SUPFAM" id="SSF52540">
    <property type="entry name" value="P-loop containing nucleoside triphosphate hydrolases"/>
    <property type="match status" value="1"/>
</dbReference>
<accession>A0A146KAP6</accession>
<keyword evidence="2" id="KW-0378">Hydrolase</keyword>
<dbReference type="GO" id="GO:0005524">
    <property type="term" value="F:ATP binding"/>
    <property type="evidence" value="ECO:0007669"/>
    <property type="project" value="UniProtKB-KW"/>
</dbReference>
<evidence type="ECO:0000259" key="5">
    <source>
        <dbReference type="PROSITE" id="PS51194"/>
    </source>
</evidence>
<evidence type="ECO:0000256" key="1">
    <source>
        <dbReference type="ARBA" id="ARBA00022741"/>
    </source>
</evidence>
<dbReference type="GO" id="GO:0016787">
    <property type="term" value="F:hydrolase activity"/>
    <property type="evidence" value="ECO:0007669"/>
    <property type="project" value="UniProtKB-KW"/>
</dbReference>